<dbReference type="RefSeq" id="WP_125227423.1">
    <property type="nucleotide sequence ID" value="NZ_RQYT01000008.1"/>
</dbReference>
<evidence type="ECO:0000256" key="1">
    <source>
        <dbReference type="ARBA" id="ARBA00006479"/>
    </source>
</evidence>
<name>A0A3P1WWP7_9ACTN</name>
<dbReference type="AlphaFoldDB" id="A0A3P1WWP7"/>
<organism evidence="2 3">
    <name type="scientific">Arachnia propionica</name>
    <dbReference type="NCBI Taxonomy" id="1750"/>
    <lineage>
        <taxon>Bacteria</taxon>
        <taxon>Bacillati</taxon>
        <taxon>Actinomycetota</taxon>
        <taxon>Actinomycetes</taxon>
        <taxon>Propionibacteriales</taxon>
        <taxon>Propionibacteriaceae</taxon>
        <taxon>Arachnia</taxon>
    </lineage>
</organism>
<gene>
    <name evidence="2" type="ORF">EII35_05295</name>
</gene>
<dbReference type="SUPFAM" id="SSF53067">
    <property type="entry name" value="Actin-like ATPase domain"/>
    <property type="match status" value="1"/>
</dbReference>
<dbReference type="Gene3D" id="1.10.10.10">
    <property type="entry name" value="Winged helix-like DNA-binding domain superfamily/Winged helix DNA-binding domain"/>
    <property type="match status" value="1"/>
</dbReference>
<comment type="caution">
    <text evidence="2">The sequence shown here is derived from an EMBL/GenBank/DDBJ whole genome shotgun (WGS) entry which is preliminary data.</text>
</comment>
<dbReference type="SUPFAM" id="SSF46785">
    <property type="entry name" value="Winged helix' DNA-binding domain"/>
    <property type="match status" value="1"/>
</dbReference>
<dbReference type="Gene3D" id="3.30.420.40">
    <property type="match status" value="2"/>
</dbReference>
<dbReference type="InterPro" id="IPR043129">
    <property type="entry name" value="ATPase_NBD"/>
</dbReference>
<dbReference type="PROSITE" id="PS01125">
    <property type="entry name" value="ROK"/>
    <property type="match status" value="1"/>
</dbReference>
<evidence type="ECO:0000313" key="2">
    <source>
        <dbReference type="EMBL" id="RRD50167.1"/>
    </source>
</evidence>
<reference evidence="2 3" key="1">
    <citation type="submission" date="2018-11" db="EMBL/GenBank/DDBJ databases">
        <title>Genomes From Bacteria Associated with the Canine Oral Cavity: a Test Case for Automated Genome-Based Taxonomic Assignment.</title>
        <authorList>
            <person name="Coil D.A."/>
            <person name="Jospin G."/>
            <person name="Darling A.E."/>
            <person name="Wallis C."/>
            <person name="Davis I.J."/>
            <person name="Harris S."/>
            <person name="Eisen J.A."/>
            <person name="Holcombe L.J."/>
            <person name="O'Flynn C."/>
        </authorList>
    </citation>
    <scope>NUCLEOTIDE SEQUENCE [LARGE SCALE GENOMIC DNA]</scope>
    <source>
        <strain evidence="2 3">OH2822_COT-296</strain>
    </source>
</reference>
<comment type="similarity">
    <text evidence="1">Belongs to the ROK (NagC/XylR) family.</text>
</comment>
<dbReference type="InterPro" id="IPR036388">
    <property type="entry name" value="WH-like_DNA-bd_sf"/>
</dbReference>
<dbReference type="Proteomes" id="UP000280935">
    <property type="component" value="Unassembled WGS sequence"/>
</dbReference>
<dbReference type="OrthoDB" id="3189808at2"/>
<dbReference type="PANTHER" id="PTHR18964">
    <property type="entry name" value="ROK (REPRESSOR, ORF, KINASE) FAMILY"/>
    <property type="match status" value="1"/>
</dbReference>
<dbReference type="PANTHER" id="PTHR18964:SF173">
    <property type="entry name" value="GLUCOKINASE"/>
    <property type="match status" value="1"/>
</dbReference>
<dbReference type="Pfam" id="PF00480">
    <property type="entry name" value="ROK"/>
    <property type="match status" value="1"/>
</dbReference>
<dbReference type="EMBL" id="RQYT01000008">
    <property type="protein sequence ID" value="RRD50167.1"/>
    <property type="molecule type" value="Genomic_DNA"/>
</dbReference>
<sequence>MDQKPLVSTVSEQTRTLADVLHLVRLGSARTRPEISRQSGLARNVVADRVDHLIQAGLLAEGELGASTGGRAPRELRFRADAGHILVAEIGATMCEVGVADLSGHLVSTMEAPVDVKEGPDLTLDHVSSLLDGLLKNLSDVSVWGVGIGIPGPVEWATGKPVAPPIMPGWDGFDVRGFFESRYRCAVWVDNDVNAMATGEVRAGVAQGHQDIIYVKVGTGIGSGLFSRGQIHRGAQGAAGDIGHLAVGTRTDVVCRCGNTGCLEALAGGAALVRDAKDLAQDQRSTHLRSALEAERPLDVALIVEAALFGDPVAIDMLSQSALVVGEALAGMVSMFNPSVIVVGGRVGRSLDLYLATIRRAVLARSLPLATRSLLIITSPLGDRAGLIGLAFTVIDELLSPEMLSQWLEEGTPTALKDWTQEG</sequence>
<evidence type="ECO:0000313" key="3">
    <source>
        <dbReference type="Proteomes" id="UP000280935"/>
    </source>
</evidence>
<proteinExistence type="inferred from homology"/>
<accession>A0A3P1WWP7</accession>
<protein>
    <submittedName>
        <fullName evidence="2">ROK family protein</fullName>
    </submittedName>
</protein>
<dbReference type="InterPro" id="IPR036390">
    <property type="entry name" value="WH_DNA-bd_sf"/>
</dbReference>
<dbReference type="InterPro" id="IPR049874">
    <property type="entry name" value="ROK_cs"/>
</dbReference>
<dbReference type="InterPro" id="IPR000600">
    <property type="entry name" value="ROK"/>
</dbReference>